<evidence type="ECO:0000259" key="6">
    <source>
        <dbReference type="Pfam" id="PF00746"/>
    </source>
</evidence>
<evidence type="ECO:0000256" key="3">
    <source>
        <dbReference type="ARBA" id="ARBA00023088"/>
    </source>
</evidence>
<dbReference type="EMBL" id="JALEMU010000168">
    <property type="protein sequence ID" value="MCI5756608.1"/>
    <property type="molecule type" value="Genomic_DNA"/>
</dbReference>
<keyword evidence="4" id="KW-1133">Transmembrane helix</keyword>
<reference evidence="7" key="1">
    <citation type="submission" date="2012-11" db="EMBL/GenBank/DDBJ databases">
        <title>Dependencies among metagenomic species, viruses, plasmids and units of genetic variation.</title>
        <authorList>
            <person name="Nielsen H.B."/>
            <person name="Almeida M."/>
            <person name="Juncker A.S."/>
            <person name="Rasmussen S."/>
            <person name="Li J."/>
            <person name="Sunagawa S."/>
            <person name="Plichta D."/>
            <person name="Gautier L."/>
            <person name="Le Chatelier E."/>
            <person name="Peletier E."/>
            <person name="Bonde I."/>
            <person name="Nielsen T."/>
            <person name="Manichanh C."/>
            <person name="Arumugam M."/>
            <person name="Batto J."/>
            <person name="Santos M.B.Q.D."/>
            <person name="Blom N."/>
            <person name="Borruel N."/>
            <person name="Burgdorf K.S."/>
            <person name="Boumezbeur F."/>
            <person name="Casellas F."/>
            <person name="Dore J."/>
            <person name="Guarner F."/>
            <person name="Hansen T."/>
            <person name="Hildebrand F."/>
            <person name="Kaas R.S."/>
            <person name="Kennedy S."/>
            <person name="Kristiansen K."/>
            <person name="Kultima J.R."/>
            <person name="Leonard P."/>
            <person name="Levenez F."/>
            <person name="Lund O."/>
            <person name="Moumen B."/>
            <person name="Le Paslier D."/>
            <person name="Pons N."/>
            <person name="Pedersen O."/>
            <person name="Prifti E."/>
            <person name="Qin J."/>
            <person name="Raes J."/>
            <person name="Tap J."/>
            <person name="Tims S."/>
            <person name="Ussery D.W."/>
            <person name="Yamada T."/>
            <person name="MetaHit consortium"/>
            <person name="Renault P."/>
            <person name="Sicheritz-Ponten T."/>
            <person name="Bork P."/>
            <person name="Wang J."/>
            <person name="Brunak S."/>
            <person name="Ehrlich S.D."/>
        </authorList>
    </citation>
    <scope>NUCLEOTIDE SEQUENCE [LARGE SCALE GENOMIC DNA]</scope>
</reference>
<protein>
    <submittedName>
        <fullName evidence="8">LPXTG cell wall anchor domain-containing protein</fullName>
    </submittedName>
</protein>
<keyword evidence="4" id="KW-0472">Membrane</keyword>
<dbReference type="NCBIfam" id="TIGR01167">
    <property type="entry name" value="LPXTG_anchor"/>
    <property type="match status" value="1"/>
</dbReference>
<dbReference type="InterPro" id="IPR019931">
    <property type="entry name" value="LPXTG_anchor"/>
</dbReference>
<dbReference type="EMBL" id="CBFW010000009">
    <property type="protein sequence ID" value="CDC69637.1"/>
    <property type="molecule type" value="Genomic_DNA"/>
</dbReference>
<dbReference type="Proteomes" id="UP001139365">
    <property type="component" value="Unassembled WGS sequence"/>
</dbReference>
<feature type="signal peptide" evidence="5">
    <location>
        <begin position="1"/>
        <end position="27"/>
    </location>
</feature>
<reference evidence="8 10" key="2">
    <citation type="submission" date="2022-03" db="EMBL/GenBank/DDBJ databases">
        <title>Metagenome-assembled genomes from swine fecal metagenomes.</title>
        <authorList>
            <person name="Holman D.B."/>
            <person name="Kommadath A."/>
        </authorList>
    </citation>
    <scope>NUCLEOTIDE SEQUENCE [LARGE SCALE GENOMIC DNA]</scope>
    <source>
        <strain evidence="8">SUG147</strain>
    </source>
</reference>
<evidence type="ECO:0000256" key="1">
    <source>
        <dbReference type="ARBA" id="ARBA00022512"/>
    </source>
</evidence>
<evidence type="ECO:0000256" key="4">
    <source>
        <dbReference type="SAM" id="Phobius"/>
    </source>
</evidence>
<name>R6UFS5_9BACT</name>
<evidence type="ECO:0000256" key="5">
    <source>
        <dbReference type="SAM" id="SignalP"/>
    </source>
</evidence>
<dbReference type="STRING" id="1263015.BN580_00578"/>
<evidence type="ECO:0000256" key="2">
    <source>
        <dbReference type="ARBA" id="ARBA00022525"/>
    </source>
</evidence>
<evidence type="ECO:0000313" key="10">
    <source>
        <dbReference type="Proteomes" id="UP001139365"/>
    </source>
</evidence>
<dbReference type="Pfam" id="PF00746">
    <property type="entry name" value="Gram_pos_anchor"/>
    <property type="match status" value="1"/>
</dbReference>
<evidence type="ECO:0000313" key="9">
    <source>
        <dbReference type="Proteomes" id="UP000017938"/>
    </source>
</evidence>
<dbReference type="AlphaFoldDB" id="R6UFS5"/>
<accession>R6UFS5</accession>
<feature type="transmembrane region" description="Helical" evidence="4">
    <location>
        <begin position="191"/>
        <end position="210"/>
    </location>
</feature>
<keyword evidence="2" id="KW-0964">Secreted</keyword>
<dbReference type="Proteomes" id="UP000017938">
    <property type="component" value="Unassembled WGS sequence"/>
</dbReference>
<sequence length="219" mass="24243">MKKTLRSALVLFLAVILLAASALTVFADGTVTYDGDAKKFIFKPGSRHSPTDLFDGFKDVMPGDTLKQKVVINNKISNKVKIKLYMRSLGAERGSEEFLSQMTLTVNQVGASELFRAPADQTAQLTDWVYLGTVFSGGKIELELTLDVPVTLDNGFQDAVGYLDWQFRIEELPVEPDDPKPPQTGDNIKTVLIIAGAAVVVLVVFFVIFAKRRRRDDEE</sequence>
<feature type="chain" id="PRO_5041861168" evidence="5">
    <location>
        <begin position="28"/>
        <end position="219"/>
    </location>
</feature>
<keyword evidence="5" id="KW-0732">Signal</keyword>
<keyword evidence="4" id="KW-0812">Transmembrane</keyword>
<keyword evidence="3" id="KW-0572">Peptidoglycan-anchor</keyword>
<keyword evidence="1" id="KW-0134">Cell wall</keyword>
<feature type="domain" description="Gram-positive cocci surface proteins LPxTG" evidence="6">
    <location>
        <begin position="182"/>
        <end position="216"/>
    </location>
</feature>
<proteinExistence type="predicted"/>
<evidence type="ECO:0000313" key="8">
    <source>
        <dbReference type="EMBL" id="MCI5756608.1"/>
    </source>
</evidence>
<comment type="caution">
    <text evidence="7">The sequence shown here is derived from an EMBL/GenBank/DDBJ whole genome shotgun (WGS) entry which is preliminary data.</text>
</comment>
<evidence type="ECO:0000313" key="7">
    <source>
        <dbReference type="EMBL" id="CDC69637.1"/>
    </source>
</evidence>
<gene>
    <name evidence="7" type="ORF">BN580_00578</name>
    <name evidence="8" type="ORF">MR241_10000</name>
</gene>
<organism evidence="7 9">
    <name type="scientific">Candidatus Colimorpha enterica</name>
    <dbReference type="NCBI Taxonomy" id="3083063"/>
    <lineage>
        <taxon>Bacteria</taxon>
        <taxon>Pseudomonadati</taxon>
        <taxon>Bacteroidota</taxon>
        <taxon>Bacteroidia</taxon>
        <taxon>Bacteroidales</taxon>
        <taxon>Candidatus Colimorpha</taxon>
    </lineage>
</organism>